<evidence type="ECO:0000313" key="3">
    <source>
        <dbReference type="EMBL" id="GAA4929732.1"/>
    </source>
</evidence>
<feature type="signal peptide" evidence="1">
    <location>
        <begin position="1"/>
        <end position="19"/>
    </location>
</feature>
<organism evidence="3 4">
    <name type="scientific">Mucilaginibacter defluvii</name>
    <dbReference type="NCBI Taxonomy" id="1196019"/>
    <lineage>
        <taxon>Bacteria</taxon>
        <taxon>Pseudomonadati</taxon>
        <taxon>Bacteroidota</taxon>
        <taxon>Sphingobacteriia</taxon>
        <taxon>Sphingobacteriales</taxon>
        <taxon>Sphingobacteriaceae</taxon>
        <taxon>Mucilaginibacter</taxon>
    </lineage>
</organism>
<name>A0ABP9GET2_9SPHI</name>
<evidence type="ECO:0000313" key="4">
    <source>
        <dbReference type="Proteomes" id="UP001501436"/>
    </source>
</evidence>
<protein>
    <recommendedName>
        <fullName evidence="2">DUF4440 domain-containing protein</fullName>
    </recommendedName>
</protein>
<dbReference type="InterPro" id="IPR032710">
    <property type="entry name" value="NTF2-like_dom_sf"/>
</dbReference>
<accession>A0ABP9GET2</accession>
<reference evidence="4" key="1">
    <citation type="journal article" date="2019" name="Int. J. Syst. Evol. Microbiol.">
        <title>The Global Catalogue of Microorganisms (GCM) 10K type strain sequencing project: providing services to taxonomists for standard genome sequencing and annotation.</title>
        <authorList>
            <consortium name="The Broad Institute Genomics Platform"/>
            <consortium name="The Broad Institute Genome Sequencing Center for Infectious Disease"/>
            <person name="Wu L."/>
            <person name="Ma J."/>
        </authorList>
    </citation>
    <scope>NUCLEOTIDE SEQUENCE [LARGE SCALE GENOMIC DNA]</scope>
    <source>
        <strain evidence="4">JCM 18283</strain>
    </source>
</reference>
<sequence length="293" mass="32246">MKKLLLAAGILFTCNGFVAAQTASAQSGAPAEVKTVIAAENAFEKLIARKGIKDGFLAVADPEGIVFKPNAVKISEFYGTIAKQPGLLTWQPKFARISASGDLAFTAGPYIYQNSKKDDDKIYGEYVSIWRSDAQGKLKLLIDLGIQHPEPTKETIEDIKDPEAVKASASKDPFKGKNIILATDKQFNDALLKSTAGAYKEFLSPEGRYYFPGFEAMTGQDQVMRFVQNQAIYITGTTVNAGRSASSDLAYSYGTARIKKGNIVSNFNYVRVWEMDKRHKWNILLEIFSAVEN</sequence>
<dbReference type="Gene3D" id="3.10.450.50">
    <property type="match status" value="2"/>
</dbReference>
<proteinExistence type="predicted"/>
<keyword evidence="4" id="KW-1185">Reference proteome</keyword>
<evidence type="ECO:0000256" key="1">
    <source>
        <dbReference type="SAM" id="SignalP"/>
    </source>
</evidence>
<feature type="domain" description="DUF4440" evidence="2">
    <location>
        <begin position="180"/>
        <end position="283"/>
    </location>
</feature>
<dbReference type="SUPFAM" id="SSF54427">
    <property type="entry name" value="NTF2-like"/>
    <property type="match status" value="1"/>
</dbReference>
<dbReference type="RefSeq" id="WP_345333953.1">
    <property type="nucleotide sequence ID" value="NZ_BAABJI010000004.1"/>
</dbReference>
<feature type="chain" id="PRO_5045355254" description="DUF4440 domain-containing protein" evidence="1">
    <location>
        <begin position="20"/>
        <end position="293"/>
    </location>
</feature>
<dbReference type="Pfam" id="PF14534">
    <property type="entry name" value="DUF4440"/>
    <property type="match status" value="1"/>
</dbReference>
<dbReference type="EMBL" id="BAABJI010000004">
    <property type="protein sequence ID" value="GAA4929732.1"/>
    <property type="molecule type" value="Genomic_DNA"/>
</dbReference>
<comment type="caution">
    <text evidence="3">The sequence shown here is derived from an EMBL/GenBank/DDBJ whole genome shotgun (WGS) entry which is preliminary data.</text>
</comment>
<dbReference type="InterPro" id="IPR027843">
    <property type="entry name" value="DUF4440"/>
</dbReference>
<dbReference type="Proteomes" id="UP001501436">
    <property type="component" value="Unassembled WGS sequence"/>
</dbReference>
<gene>
    <name evidence="3" type="ORF">GCM10023313_38190</name>
</gene>
<keyword evidence="1" id="KW-0732">Signal</keyword>
<evidence type="ECO:0000259" key="2">
    <source>
        <dbReference type="Pfam" id="PF14534"/>
    </source>
</evidence>